<name>A0A1S1Z096_FLAPC</name>
<gene>
    <name evidence="8" type="ORF">NH26_09995</name>
</gene>
<dbReference type="SUPFAM" id="SSF50129">
    <property type="entry name" value="GroES-like"/>
    <property type="match status" value="1"/>
</dbReference>
<keyword evidence="9" id="KW-1185">Reference proteome</keyword>
<dbReference type="Proteomes" id="UP000179797">
    <property type="component" value="Unassembled WGS sequence"/>
</dbReference>
<dbReference type="InterPro" id="IPR011032">
    <property type="entry name" value="GroES-like_sf"/>
</dbReference>
<dbReference type="Pfam" id="PF00107">
    <property type="entry name" value="ADH_zinc_N"/>
    <property type="match status" value="1"/>
</dbReference>
<evidence type="ECO:0000256" key="3">
    <source>
        <dbReference type="ARBA" id="ARBA00022490"/>
    </source>
</evidence>
<evidence type="ECO:0000256" key="2">
    <source>
        <dbReference type="ARBA" id="ARBA00011881"/>
    </source>
</evidence>
<keyword evidence="5" id="KW-0694">RNA-binding</keyword>
<dbReference type="SUPFAM" id="SSF51735">
    <property type="entry name" value="NAD(P)-binding Rossmann-fold domains"/>
    <property type="match status" value="1"/>
</dbReference>
<dbReference type="OrthoDB" id="648910at2"/>
<comment type="subcellular location">
    <subcellularLocation>
        <location evidence="1">Cytoplasm</location>
    </subcellularLocation>
</comment>
<dbReference type="InterPro" id="IPR020843">
    <property type="entry name" value="ER"/>
</dbReference>
<dbReference type="InterPro" id="IPR013154">
    <property type="entry name" value="ADH-like_N"/>
</dbReference>
<dbReference type="SMART" id="SM00829">
    <property type="entry name" value="PKS_ER"/>
    <property type="match status" value="1"/>
</dbReference>
<dbReference type="RefSeq" id="WP_044227948.1">
    <property type="nucleotide sequence ID" value="NZ_JRYR02000001.1"/>
</dbReference>
<dbReference type="EMBL" id="JRYR02000001">
    <property type="protein sequence ID" value="OHX66667.1"/>
    <property type="molecule type" value="Genomic_DNA"/>
</dbReference>
<dbReference type="PROSITE" id="PS01162">
    <property type="entry name" value="QOR_ZETA_CRYSTAL"/>
    <property type="match status" value="1"/>
</dbReference>
<evidence type="ECO:0000313" key="9">
    <source>
        <dbReference type="Proteomes" id="UP000179797"/>
    </source>
</evidence>
<dbReference type="InterPro" id="IPR013149">
    <property type="entry name" value="ADH-like_C"/>
</dbReference>
<dbReference type="InterPro" id="IPR002364">
    <property type="entry name" value="Quin_OxRdtase/zeta-crystal_CS"/>
</dbReference>
<dbReference type="STRING" id="915059.NH26_09995"/>
<feature type="domain" description="Enoyl reductase (ER)" evidence="7">
    <location>
        <begin position="9"/>
        <end position="327"/>
    </location>
</feature>
<dbReference type="PANTHER" id="PTHR44154">
    <property type="entry name" value="QUINONE OXIDOREDUCTASE"/>
    <property type="match status" value="1"/>
</dbReference>
<dbReference type="GO" id="GO:0016491">
    <property type="term" value="F:oxidoreductase activity"/>
    <property type="evidence" value="ECO:0007669"/>
    <property type="project" value="InterPro"/>
</dbReference>
<dbReference type="AlphaFoldDB" id="A0A1S1Z096"/>
<keyword evidence="3" id="KW-0963">Cytoplasm</keyword>
<keyword evidence="6" id="KW-0007">Acetylation</keyword>
<dbReference type="GO" id="GO:0005737">
    <property type="term" value="C:cytoplasm"/>
    <property type="evidence" value="ECO:0007669"/>
    <property type="project" value="UniProtKB-SubCell"/>
</dbReference>
<keyword evidence="4" id="KW-0521">NADP</keyword>
<dbReference type="GO" id="GO:0008270">
    <property type="term" value="F:zinc ion binding"/>
    <property type="evidence" value="ECO:0007669"/>
    <property type="project" value="InterPro"/>
</dbReference>
<dbReference type="Gene3D" id="3.40.50.720">
    <property type="entry name" value="NAD(P)-binding Rossmann-like Domain"/>
    <property type="match status" value="1"/>
</dbReference>
<evidence type="ECO:0000259" key="7">
    <source>
        <dbReference type="SMART" id="SM00829"/>
    </source>
</evidence>
<evidence type="ECO:0000256" key="5">
    <source>
        <dbReference type="ARBA" id="ARBA00022884"/>
    </source>
</evidence>
<sequence length="330" mass="36042">MKAITYQFETDQFQIEEIAIPDIGKNEILVKVKACGINPVDAKIKFWKEALPTPISTPFVVGLDVVGEVVKMGKKVKGFAKGDEVFYHGNMFQPNGGLAEYAVHDFRTVFHKPFNIKNKEAEAAPCAGWTAWRALVEKLKVNENDKVLIIGGAGGVGSYAVQIAKHVCKAKKVIAVASSQKHDYVKSLGADEVIDYKNTDVVSRVKELTKNRGVTKSFDTVGDDNDIIAANTLAFNGEMLELVGVVRPEKYENVFSKNITFHQLALGAAHGFDKHSLQTIIDAANGLTNAMLKGKVKTPQLITVDFDGAIATLNSILDRKITGKVVLKVR</sequence>
<accession>A0A1S1Z096</accession>
<comment type="subunit">
    <text evidence="2">Homotetramer.</text>
</comment>
<comment type="caution">
    <text evidence="8">The sequence shown here is derived from an EMBL/GenBank/DDBJ whole genome shotgun (WGS) entry which is preliminary data.</text>
</comment>
<evidence type="ECO:0000256" key="4">
    <source>
        <dbReference type="ARBA" id="ARBA00022857"/>
    </source>
</evidence>
<protein>
    <recommendedName>
        <fullName evidence="7">Enoyl reductase (ER) domain-containing protein</fullName>
    </recommendedName>
</protein>
<organism evidence="8 9">
    <name type="scientific">Flammeovirga pacifica</name>
    <dbReference type="NCBI Taxonomy" id="915059"/>
    <lineage>
        <taxon>Bacteria</taxon>
        <taxon>Pseudomonadati</taxon>
        <taxon>Bacteroidota</taxon>
        <taxon>Cytophagia</taxon>
        <taxon>Cytophagales</taxon>
        <taxon>Flammeovirgaceae</taxon>
        <taxon>Flammeovirga</taxon>
    </lineage>
</organism>
<dbReference type="Gene3D" id="3.90.180.10">
    <property type="entry name" value="Medium-chain alcohol dehydrogenases, catalytic domain"/>
    <property type="match status" value="1"/>
</dbReference>
<dbReference type="PANTHER" id="PTHR44154:SF1">
    <property type="entry name" value="QUINONE OXIDOREDUCTASE"/>
    <property type="match status" value="1"/>
</dbReference>
<proteinExistence type="predicted"/>
<evidence type="ECO:0000256" key="1">
    <source>
        <dbReference type="ARBA" id="ARBA00004496"/>
    </source>
</evidence>
<dbReference type="GO" id="GO:0003723">
    <property type="term" value="F:RNA binding"/>
    <property type="evidence" value="ECO:0007669"/>
    <property type="project" value="UniProtKB-KW"/>
</dbReference>
<reference evidence="8 9" key="1">
    <citation type="journal article" date="2012" name="Int. J. Syst. Evol. Microbiol.">
        <title>Flammeovirga pacifica sp. nov., isolated from deep-sea sediment.</title>
        <authorList>
            <person name="Xu H."/>
            <person name="Fu Y."/>
            <person name="Yang N."/>
            <person name="Ding Z."/>
            <person name="Lai Q."/>
            <person name="Zeng R."/>
        </authorList>
    </citation>
    <scope>NUCLEOTIDE SEQUENCE [LARGE SCALE GENOMIC DNA]</scope>
    <source>
        <strain evidence="9">DSM 24597 / LMG 26175 / WPAGA1</strain>
    </source>
</reference>
<evidence type="ECO:0000256" key="6">
    <source>
        <dbReference type="ARBA" id="ARBA00022990"/>
    </source>
</evidence>
<evidence type="ECO:0000313" key="8">
    <source>
        <dbReference type="EMBL" id="OHX66667.1"/>
    </source>
</evidence>
<dbReference type="Pfam" id="PF08240">
    <property type="entry name" value="ADH_N"/>
    <property type="match status" value="1"/>
</dbReference>
<dbReference type="InterPro" id="IPR036291">
    <property type="entry name" value="NAD(P)-bd_dom_sf"/>
</dbReference>
<dbReference type="InterPro" id="IPR051603">
    <property type="entry name" value="Zinc-ADH_QOR/CCCR"/>
</dbReference>